<dbReference type="InterPro" id="IPR023213">
    <property type="entry name" value="CAT-like_dom_sf"/>
</dbReference>
<feature type="domain" description="Condensation" evidence="2">
    <location>
        <begin position="198"/>
        <end position="660"/>
    </location>
</feature>
<proteinExistence type="predicted"/>
<feature type="region of interest" description="Disordered" evidence="1">
    <location>
        <begin position="156"/>
        <end position="183"/>
    </location>
</feature>
<comment type="caution">
    <text evidence="3">The sequence shown here is derived from an EMBL/GenBank/DDBJ whole genome shotgun (WGS) entry which is preliminary data.</text>
</comment>
<dbReference type="PANTHER" id="PTHR45527:SF1">
    <property type="entry name" value="FATTY ACID SYNTHASE"/>
    <property type="match status" value="1"/>
</dbReference>
<dbReference type="RefSeq" id="WP_344160855.1">
    <property type="nucleotide sequence ID" value="NZ_BAAAPC010000004.1"/>
</dbReference>
<dbReference type="InterPro" id="IPR001242">
    <property type="entry name" value="Condensation_dom"/>
</dbReference>
<feature type="region of interest" description="Disordered" evidence="1">
    <location>
        <begin position="408"/>
        <end position="434"/>
    </location>
</feature>
<evidence type="ECO:0000256" key="1">
    <source>
        <dbReference type="SAM" id="MobiDB-lite"/>
    </source>
</evidence>
<dbReference type="PANTHER" id="PTHR45527">
    <property type="entry name" value="NONRIBOSOMAL PEPTIDE SYNTHETASE"/>
    <property type="match status" value="1"/>
</dbReference>
<dbReference type="SUPFAM" id="SSF52777">
    <property type="entry name" value="CoA-dependent acyltransferases"/>
    <property type="match status" value="3"/>
</dbReference>
<organism evidence="3 4">
    <name type="scientific">Nocardiopsis rhodophaea</name>
    <dbReference type="NCBI Taxonomy" id="280238"/>
    <lineage>
        <taxon>Bacteria</taxon>
        <taxon>Bacillati</taxon>
        <taxon>Actinomycetota</taxon>
        <taxon>Actinomycetes</taxon>
        <taxon>Streptosporangiales</taxon>
        <taxon>Nocardiopsidaceae</taxon>
        <taxon>Nocardiopsis</taxon>
    </lineage>
</organism>
<dbReference type="Gene3D" id="3.30.559.10">
    <property type="entry name" value="Chloramphenicol acetyltransferase-like domain"/>
    <property type="match status" value="1"/>
</dbReference>
<evidence type="ECO:0000259" key="2">
    <source>
        <dbReference type="Pfam" id="PF00668"/>
    </source>
</evidence>
<keyword evidence="4" id="KW-1185">Reference proteome</keyword>
<protein>
    <recommendedName>
        <fullName evidence="2">Condensation domain-containing protein</fullName>
    </recommendedName>
</protein>
<dbReference type="Gene3D" id="3.30.559.30">
    <property type="entry name" value="Nonribosomal peptide synthetase, condensation domain"/>
    <property type="match status" value="1"/>
</dbReference>
<feature type="region of interest" description="Disordered" evidence="1">
    <location>
        <begin position="647"/>
        <end position="666"/>
    </location>
</feature>
<dbReference type="EMBL" id="BAAAPC010000004">
    <property type="protein sequence ID" value="GAA1989155.1"/>
    <property type="molecule type" value="Genomic_DNA"/>
</dbReference>
<evidence type="ECO:0000313" key="4">
    <source>
        <dbReference type="Proteomes" id="UP001501585"/>
    </source>
</evidence>
<dbReference type="Proteomes" id="UP001501585">
    <property type="component" value="Unassembled WGS sequence"/>
</dbReference>
<reference evidence="4" key="1">
    <citation type="journal article" date="2019" name="Int. J. Syst. Evol. Microbiol.">
        <title>The Global Catalogue of Microorganisms (GCM) 10K type strain sequencing project: providing services to taxonomists for standard genome sequencing and annotation.</title>
        <authorList>
            <consortium name="The Broad Institute Genomics Platform"/>
            <consortium name="The Broad Institute Genome Sequencing Center for Infectious Disease"/>
            <person name="Wu L."/>
            <person name="Ma J."/>
        </authorList>
    </citation>
    <scope>NUCLEOTIDE SEQUENCE [LARGE SCALE GENOMIC DNA]</scope>
    <source>
        <strain evidence="4">JCM 15313</strain>
    </source>
</reference>
<feature type="compositionally biased region" description="Low complexity" evidence="1">
    <location>
        <begin position="675"/>
        <end position="696"/>
    </location>
</feature>
<feature type="region of interest" description="Disordered" evidence="1">
    <location>
        <begin position="673"/>
        <end position="710"/>
    </location>
</feature>
<evidence type="ECO:0000313" key="3">
    <source>
        <dbReference type="EMBL" id="GAA1989155.1"/>
    </source>
</evidence>
<feature type="compositionally biased region" description="Pro residues" evidence="1">
    <location>
        <begin position="166"/>
        <end position="177"/>
    </location>
</feature>
<dbReference type="Pfam" id="PF00668">
    <property type="entry name" value="Condensation"/>
    <property type="match status" value="1"/>
</dbReference>
<gene>
    <name evidence="3" type="ORF">GCM10009799_13610</name>
</gene>
<name>A0ABN2SM86_9ACTN</name>
<accession>A0ABN2SM86</accession>
<sequence>MTATVTDACPTDDDDEAPIRAFGVDPATHRAVCRAAEDHGVSASVFLRTAIAILLHRLGAAADLPTAPAPPYRVDLSGDPTSRQALARARAADRAGRLRAQTPPTLLLRRLLRGTGQGEDPGPAERLKQVLVPMLVAPDLPISEIDVLTDAECQSRHRADAAAEPPGAPSPHAPIPCGPASALRVSGRGRAEAARGPVIPLSTGQRGVRELGRTRDRQEPDNGWWVIRLRGHLDTGALRLAARDVVGLHEPLRTRYPERDGKPWLEILDADAVRDPLDVVDAVGRDAEALLDAAVRRPFDLRSEPPFRMVLFTVAPGEYVLLHLFHRIAVDADSQGPFLWDLQAAYAARCAGTAPTWPPLPLRYADYAARQRALLGAEDGPSGWAAQRRAFWRRELADLPAAVTLPHLPSAVPDRGGHQQDTAPPARDPAASTDPVGVVRTEIPSDLARSVPTFARNYGTTPATVIGAAVAVLLHRLGAGDDIPLGALINDRADEALDDAVGMFQRPVVLRTDLSGTPSFGDVVERLQRRARTARAHADLPLDQVADACTPVPSGSPDRAPLFHVTVEHVTRPERPRRLFGLDTAIEDDGCSAPRGELDFAVVEEPEEGRSILTLRYAADRFARPAADTIAARLLRLLSQGIAAPRRPVGDLETTPGGERRGGGRSGVILILPERSPSAAGGASRPARAAGAARTAAVHRGTSHPAWRST</sequence>